<dbReference type="Proteomes" id="UP001500973">
    <property type="component" value="Unassembled WGS sequence"/>
</dbReference>
<evidence type="ECO:0000313" key="2">
    <source>
        <dbReference type="Proteomes" id="UP001500973"/>
    </source>
</evidence>
<accession>A0ABP4JGK7</accession>
<organism evidence="1 2">
    <name type="scientific">Streptomyces thermospinosisporus</name>
    <dbReference type="NCBI Taxonomy" id="161482"/>
    <lineage>
        <taxon>Bacteria</taxon>
        <taxon>Bacillati</taxon>
        <taxon>Actinomycetota</taxon>
        <taxon>Actinomycetes</taxon>
        <taxon>Kitasatosporales</taxon>
        <taxon>Streptomycetaceae</taxon>
        <taxon>Streptomyces</taxon>
    </lineage>
</organism>
<dbReference type="InterPro" id="IPR019239">
    <property type="entry name" value="VapB_antitoxin"/>
</dbReference>
<evidence type="ECO:0000313" key="1">
    <source>
        <dbReference type="EMBL" id="GAA1419586.1"/>
    </source>
</evidence>
<reference evidence="2" key="1">
    <citation type="journal article" date="2019" name="Int. J. Syst. Evol. Microbiol.">
        <title>The Global Catalogue of Microorganisms (GCM) 10K type strain sequencing project: providing services to taxonomists for standard genome sequencing and annotation.</title>
        <authorList>
            <consortium name="The Broad Institute Genomics Platform"/>
            <consortium name="The Broad Institute Genome Sequencing Center for Infectious Disease"/>
            <person name="Wu L."/>
            <person name="Ma J."/>
        </authorList>
    </citation>
    <scope>NUCLEOTIDE SEQUENCE [LARGE SCALE GENOMIC DNA]</scope>
    <source>
        <strain evidence="2">JCM 11756</strain>
    </source>
</reference>
<dbReference type="RefSeq" id="WP_344011243.1">
    <property type="nucleotide sequence ID" value="NZ_BAAAIZ010000019.1"/>
</dbReference>
<gene>
    <name evidence="1" type="ORF">GCM10009601_16670</name>
</gene>
<proteinExistence type="predicted"/>
<keyword evidence="2" id="KW-1185">Reference proteome</keyword>
<dbReference type="Pfam" id="PF09957">
    <property type="entry name" value="VapB_antitoxin"/>
    <property type="match status" value="1"/>
</dbReference>
<name>A0ABP4JGK7_9ACTN</name>
<sequence>MSWTSMDIDDHLLALAQRQLGARTKQETINRALALAAAISAEDRARTLSWLQENSDSSLDFDVLEERERSGA</sequence>
<evidence type="ECO:0008006" key="3">
    <source>
        <dbReference type="Google" id="ProtNLM"/>
    </source>
</evidence>
<protein>
    <recommendedName>
        <fullName evidence="3">Type II toxin-antitoxin system VapB family antitoxin</fullName>
    </recommendedName>
</protein>
<dbReference type="EMBL" id="BAAAIZ010000019">
    <property type="protein sequence ID" value="GAA1419586.1"/>
    <property type="molecule type" value="Genomic_DNA"/>
</dbReference>
<comment type="caution">
    <text evidence="1">The sequence shown here is derived from an EMBL/GenBank/DDBJ whole genome shotgun (WGS) entry which is preliminary data.</text>
</comment>